<dbReference type="Proteomes" id="UP001235720">
    <property type="component" value="Unassembled WGS sequence"/>
</dbReference>
<gene>
    <name evidence="1" type="ORF">QUG98_16035</name>
</gene>
<dbReference type="Gene3D" id="3.40.50.150">
    <property type="entry name" value="Vaccinia Virus protein VP39"/>
    <property type="match status" value="1"/>
</dbReference>
<evidence type="ECO:0000313" key="1">
    <source>
        <dbReference type="EMBL" id="MDM7889963.1"/>
    </source>
</evidence>
<reference evidence="1 2" key="1">
    <citation type="submission" date="2023-06" db="EMBL/GenBank/DDBJ databases">
        <authorList>
            <person name="Feng G."/>
            <person name="Li J."/>
            <person name="Zhu H."/>
        </authorList>
    </citation>
    <scope>NUCLEOTIDE SEQUENCE [LARGE SCALE GENOMIC DNA]</scope>
    <source>
        <strain evidence="1 2">RHCJP20</strain>
    </source>
</reference>
<keyword evidence="2" id="KW-1185">Reference proteome</keyword>
<comment type="caution">
    <text evidence="1">The sequence shown here is derived from an EMBL/GenBank/DDBJ whole genome shotgun (WGS) entry which is preliminary data.</text>
</comment>
<keyword evidence="1" id="KW-0489">Methyltransferase</keyword>
<proteinExistence type="predicted"/>
<sequence>MTTTPAEDRAALLRRHRRPEPTFVRAVATALGDAHTVLEMRSGPVSYVPTDRSVVIEAPADATLVTFPTAGDLADSVRRVSGPVVVLARDPDRLRAEWLDEYAHEVVAAEAATLPTLDELAAVVGSSTEIIHLPVPFTCVDGFAEAYYARPERLLEPDVRAADPLWSRVDDLTARRAVAALRTALETGTWDDRHGALRRRPTLDGSVVLLTPGGLRAHRRVAERSFHR</sequence>
<evidence type="ECO:0000313" key="2">
    <source>
        <dbReference type="Proteomes" id="UP001235720"/>
    </source>
</evidence>
<dbReference type="EMBL" id="JAUCMM010000018">
    <property type="protein sequence ID" value="MDM7889963.1"/>
    <property type="molecule type" value="Genomic_DNA"/>
</dbReference>
<organism evidence="1 2">
    <name type="scientific">Curtobacterium subtropicum</name>
    <dbReference type="NCBI Taxonomy" id="3055138"/>
    <lineage>
        <taxon>Bacteria</taxon>
        <taxon>Bacillati</taxon>
        <taxon>Actinomycetota</taxon>
        <taxon>Actinomycetes</taxon>
        <taxon>Micrococcales</taxon>
        <taxon>Microbacteriaceae</taxon>
        <taxon>Curtobacterium</taxon>
    </lineage>
</organism>
<dbReference type="GO" id="GO:0008168">
    <property type="term" value="F:methyltransferase activity"/>
    <property type="evidence" value="ECO:0007669"/>
    <property type="project" value="UniProtKB-KW"/>
</dbReference>
<dbReference type="InterPro" id="IPR029063">
    <property type="entry name" value="SAM-dependent_MTases_sf"/>
</dbReference>
<dbReference type="GO" id="GO:0032259">
    <property type="term" value="P:methylation"/>
    <property type="evidence" value="ECO:0007669"/>
    <property type="project" value="UniProtKB-KW"/>
</dbReference>
<accession>A0ABT7TK45</accession>
<keyword evidence="1" id="KW-0808">Transferase</keyword>
<dbReference type="RefSeq" id="WP_289471492.1">
    <property type="nucleotide sequence ID" value="NZ_JAUCMM010000018.1"/>
</dbReference>
<name>A0ABT7TK45_9MICO</name>
<protein>
    <submittedName>
        <fullName evidence="1">SAM-dependent methyltransferase</fullName>
    </submittedName>
</protein>